<dbReference type="Proteomes" id="UP000032487">
    <property type="component" value="Unassembled WGS sequence"/>
</dbReference>
<protein>
    <submittedName>
        <fullName evidence="1">Uncharacterized protein</fullName>
    </submittedName>
</protein>
<dbReference type="RefSeq" id="WP_045162782.1">
    <property type="nucleotide sequence ID" value="NZ_JYHV01000024.1"/>
</dbReference>
<dbReference type="OrthoDB" id="6984266at2"/>
<evidence type="ECO:0000313" key="2">
    <source>
        <dbReference type="Proteomes" id="UP000032487"/>
    </source>
</evidence>
<comment type="caution">
    <text evidence="1">The sequence shown here is derived from an EMBL/GenBank/DDBJ whole genome shotgun (WGS) entry which is preliminary data.</text>
</comment>
<dbReference type="AlphaFoldDB" id="A0A0D9AJ42"/>
<evidence type="ECO:0000313" key="1">
    <source>
        <dbReference type="EMBL" id="KJH81033.1"/>
    </source>
</evidence>
<name>A0A0D9AJ42_STUST</name>
<dbReference type="PATRIC" id="fig|316.101.peg.1730"/>
<proteinExistence type="predicted"/>
<gene>
    <name evidence="1" type="ORF">UF78_13770</name>
</gene>
<organism evidence="1 2">
    <name type="scientific">Stutzerimonas stutzeri</name>
    <name type="common">Pseudomonas stutzeri</name>
    <dbReference type="NCBI Taxonomy" id="316"/>
    <lineage>
        <taxon>Bacteria</taxon>
        <taxon>Pseudomonadati</taxon>
        <taxon>Pseudomonadota</taxon>
        <taxon>Gammaproteobacteria</taxon>
        <taxon>Pseudomonadales</taxon>
        <taxon>Pseudomonadaceae</taxon>
        <taxon>Stutzerimonas</taxon>
    </lineage>
</organism>
<sequence>MTTWIIAYSKDGNTSILRTESDHQPDIDEAVALVTQKAELDYAGEDDAYEHDPDIEETPATRLAERFGITVTGISQA</sequence>
<dbReference type="EMBL" id="JYHV01000024">
    <property type="protein sequence ID" value="KJH81033.1"/>
    <property type="molecule type" value="Genomic_DNA"/>
</dbReference>
<accession>A0A0D9AJ42</accession>
<reference evidence="1 2" key="1">
    <citation type="submission" date="2015-02" db="EMBL/GenBank/DDBJ databases">
        <title>Draft genome sequence of Pseudomonas stutzeri NT0128 isolated from wheat (Triticum turgidum) rhizosphere.</title>
        <authorList>
            <person name="Tovi N."/>
            <person name="Frenk S."/>
            <person name="Hadar Y."/>
            <person name="Minz D."/>
        </authorList>
    </citation>
    <scope>NUCLEOTIDE SEQUENCE [LARGE SCALE GENOMIC DNA]</scope>
    <source>
        <strain evidence="1 2">NT0128</strain>
    </source>
</reference>